<organism evidence="9 10">
    <name type="scientific">Ensete ventricosum</name>
    <name type="common">Abyssinian banana</name>
    <name type="synonym">Musa ensete</name>
    <dbReference type="NCBI Taxonomy" id="4639"/>
    <lineage>
        <taxon>Eukaryota</taxon>
        <taxon>Viridiplantae</taxon>
        <taxon>Streptophyta</taxon>
        <taxon>Embryophyta</taxon>
        <taxon>Tracheophyta</taxon>
        <taxon>Spermatophyta</taxon>
        <taxon>Magnoliopsida</taxon>
        <taxon>Liliopsida</taxon>
        <taxon>Zingiberales</taxon>
        <taxon>Musaceae</taxon>
        <taxon>Ensete</taxon>
    </lineage>
</organism>
<feature type="compositionally biased region" description="Polar residues" evidence="7">
    <location>
        <begin position="328"/>
        <end position="340"/>
    </location>
</feature>
<dbReference type="SUPFAM" id="SSF109715">
    <property type="entry name" value="DEK C-terminal domain"/>
    <property type="match status" value="1"/>
</dbReference>
<feature type="region of interest" description="Disordered" evidence="7">
    <location>
        <begin position="484"/>
        <end position="684"/>
    </location>
</feature>
<dbReference type="Gene3D" id="1.10.10.60">
    <property type="entry name" value="Homeodomain-like"/>
    <property type="match status" value="1"/>
</dbReference>
<evidence type="ECO:0000256" key="1">
    <source>
        <dbReference type="ARBA" id="ARBA00004604"/>
    </source>
</evidence>
<evidence type="ECO:0000313" key="9">
    <source>
        <dbReference type="EMBL" id="KAJ8484876.1"/>
    </source>
</evidence>
<dbReference type="AlphaFoldDB" id="A0AAV8QT15"/>
<feature type="compositionally biased region" description="Low complexity" evidence="7">
    <location>
        <begin position="602"/>
        <end position="623"/>
    </location>
</feature>
<dbReference type="PANTHER" id="PTHR13468">
    <property type="entry name" value="DEK PROTEIN"/>
    <property type="match status" value="1"/>
</dbReference>
<keyword evidence="4" id="KW-0238">DNA-binding</keyword>
<dbReference type="GO" id="GO:0006325">
    <property type="term" value="P:chromatin organization"/>
    <property type="evidence" value="ECO:0007669"/>
    <property type="project" value="UniProtKB-KW"/>
</dbReference>
<reference evidence="9 10" key="1">
    <citation type="submission" date="2022-12" db="EMBL/GenBank/DDBJ databases">
        <title>Chromosome-scale assembly of the Ensete ventricosum genome.</title>
        <authorList>
            <person name="Dussert Y."/>
            <person name="Stocks J."/>
            <person name="Wendawek A."/>
            <person name="Woldeyes F."/>
            <person name="Nichols R.A."/>
            <person name="Borrell J.S."/>
        </authorList>
    </citation>
    <scope>NUCLEOTIDE SEQUENCE [LARGE SCALE GENOMIC DNA]</scope>
    <source>
        <strain evidence="10">cv. Maze</strain>
        <tissue evidence="9">Seeds</tissue>
    </source>
</reference>
<feature type="compositionally biased region" description="Basic and acidic residues" evidence="7">
    <location>
        <begin position="654"/>
        <end position="665"/>
    </location>
</feature>
<feature type="domain" description="DEK-C" evidence="8">
    <location>
        <begin position="678"/>
        <end position="733"/>
    </location>
</feature>
<dbReference type="PROSITE" id="PS51998">
    <property type="entry name" value="DEK_C"/>
    <property type="match status" value="1"/>
</dbReference>
<feature type="compositionally biased region" description="Basic and acidic residues" evidence="7">
    <location>
        <begin position="197"/>
        <end position="214"/>
    </location>
</feature>
<keyword evidence="3" id="KW-0805">Transcription regulation</keyword>
<evidence type="ECO:0000256" key="5">
    <source>
        <dbReference type="ARBA" id="ARBA00023163"/>
    </source>
</evidence>
<protein>
    <recommendedName>
        <fullName evidence="8">DEK-C domain-containing protein</fullName>
    </recommendedName>
</protein>
<name>A0AAV8QT15_ENSVE</name>
<dbReference type="Pfam" id="PF08766">
    <property type="entry name" value="DEK_C"/>
    <property type="match status" value="1"/>
</dbReference>
<accession>A0AAV8QT15</accession>
<feature type="compositionally biased region" description="Acidic residues" evidence="7">
    <location>
        <begin position="531"/>
        <end position="541"/>
    </location>
</feature>
<feature type="region of interest" description="Disordered" evidence="7">
    <location>
        <begin position="735"/>
        <end position="765"/>
    </location>
</feature>
<evidence type="ECO:0000256" key="6">
    <source>
        <dbReference type="ARBA" id="ARBA00023242"/>
    </source>
</evidence>
<feature type="compositionally biased region" description="Acidic residues" evidence="7">
    <location>
        <begin position="565"/>
        <end position="580"/>
    </location>
</feature>
<feature type="compositionally biased region" description="Basic and acidic residues" evidence="7">
    <location>
        <begin position="753"/>
        <end position="765"/>
    </location>
</feature>
<keyword evidence="6" id="KW-0539">Nucleus</keyword>
<feature type="compositionally biased region" description="Basic and acidic residues" evidence="7">
    <location>
        <begin position="554"/>
        <end position="564"/>
    </location>
</feature>
<dbReference type="InterPro" id="IPR014876">
    <property type="entry name" value="DEK_C"/>
</dbReference>
<dbReference type="GO" id="GO:0005730">
    <property type="term" value="C:nucleolus"/>
    <property type="evidence" value="ECO:0007669"/>
    <property type="project" value="UniProtKB-SubCell"/>
</dbReference>
<evidence type="ECO:0000313" key="10">
    <source>
        <dbReference type="Proteomes" id="UP001222027"/>
    </source>
</evidence>
<evidence type="ECO:0000256" key="3">
    <source>
        <dbReference type="ARBA" id="ARBA00023015"/>
    </source>
</evidence>
<feature type="compositionally biased region" description="Acidic residues" evidence="7">
    <location>
        <begin position="215"/>
        <end position="259"/>
    </location>
</feature>
<comment type="subcellular location">
    <subcellularLocation>
        <location evidence="1">Nucleus</location>
        <location evidence="1">Nucleolus</location>
    </subcellularLocation>
</comment>
<dbReference type="GO" id="GO:0003677">
    <property type="term" value="F:DNA binding"/>
    <property type="evidence" value="ECO:0007669"/>
    <property type="project" value="UniProtKB-KW"/>
</dbReference>
<dbReference type="InterPro" id="IPR044198">
    <property type="entry name" value="DEK"/>
</dbReference>
<evidence type="ECO:0000256" key="7">
    <source>
        <dbReference type="SAM" id="MobiDB-lite"/>
    </source>
</evidence>
<proteinExistence type="predicted"/>
<gene>
    <name evidence="9" type="ORF">OPV22_017361</name>
</gene>
<dbReference type="GO" id="GO:2000779">
    <property type="term" value="P:regulation of double-strand break repair"/>
    <property type="evidence" value="ECO:0007669"/>
    <property type="project" value="TreeGrafter"/>
</dbReference>
<feature type="compositionally biased region" description="Basic and acidic residues" evidence="7">
    <location>
        <begin position="143"/>
        <end position="172"/>
    </location>
</feature>
<feature type="region of interest" description="Disordered" evidence="7">
    <location>
        <begin position="53"/>
        <end position="347"/>
    </location>
</feature>
<evidence type="ECO:0000256" key="4">
    <source>
        <dbReference type="ARBA" id="ARBA00023125"/>
    </source>
</evidence>
<dbReference type="GO" id="GO:0042393">
    <property type="term" value="F:histone binding"/>
    <property type="evidence" value="ECO:0007669"/>
    <property type="project" value="TreeGrafter"/>
</dbReference>
<feature type="compositionally biased region" description="Basic and acidic residues" evidence="7">
    <location>
        <begin position="260"/>
        <end position="281"/>
    </location>
</feature>
<evidence type="ECO:0000259" key="8">
    <source>
        <dbReference type="PROSITE" id="PS51998"/>
    </source>
</evidence>
<evidence type="ECO:0000256" key="2">
    <source>
        <dbReference type="ARBA" id="ARBA00022853"/>
    </source>
</evidence>
<sequence>MISKQNRRRFAVRSEGRVQLPPSQKVIGRKSGVRCGFNEGYEQGQRWSLLESAPRSSSAFVPPGMAEQNPSSDVEGTTMPNGSGLSPEGKTSVVVDSEKKEYAGKSIEVEEATIMNGSGPPTEDKSVVPNSGKNGNEGESIEEEKHVEEMMHSDEKKHGEENGIAKEVDIKTADVNTIKADDVKMVDAEAENAMEVENVKMVDGADFKDEKEGEGREEEGGEKEAKEEEEGGEGEEEEGGEEEAKEDEGKEDGDEEGGEQEAKEEKVGKEGEEGEGSKEEENNMEEGDIGSTEKKIDEDNEDEKLNKKRSRGQKADKKGEGKEGVTKARNSLSSPVTSSIERPVRERKTVERLVEVIEKEPSREFQVEKGRGIPLKDIPNVAYKLARKKPADIKLIHQTLFGRRGKAVNFKSHILQFSGFVWHESDEKQRAKMKEKLDKYVKDTLLDLCDLFDLPVSKANTRKEDLVAKLLDFLVAPHPIDEDVLSDDKQSMNSRKRKRVAKGSGSKSTEDAHSKQSRKKRTRREGTPSAEETDSEEDDVDDIKNGPYTGKIGKHSENECKLSDSEEASDEDERDEEDLGEDKQDKKKTPKQGSVGKEKKVGSSSRKVPTPAATKSPTKSSSSKHSKAENDDVGAKVFSRKRRTVSSPQRKSTPRSEKKEKDTGKKVSKGKAKSEAEHPSKEELRKKICEILKEVDFNTATFTDILKQLAGHYKLDLTPRKASIKLLIQEELTKLAEAEEDEDDEDEEDADKEENLEPTGKKVEA</sequence>
<feature type="compositionally biased region" description="Basic and acidic residues" evidence="7">
    <location>
        <begin position="313"/>
        <end position="326"/>
    </location>
</feature>
<feature type="compositionally biased region" description="Basic and acidic residues" evidence="7">
    <location>
        <begin position="672"/>
        <end position="684"/>
    </location>
</feature>
<dbReference type="PANTHER" id="PTHR13468:SF23">
    <property type="entry name" value="EXPRESSED PROTEIN"/>
    <property type="match status" value="1"/>
</dbReference>
<dbReference type="EMBL" id="JAQQAF010000005">
    <property type="protein sequence ID" value="KAJ8484876.1"/>
    <property type="molecule type" value="Genomic_DNA"/>
</dbReference>
<keyword evidence="5" id="KW-0804">Transcription</keyword>
<feature type="compositionally biased region" description="Polar residues" evidence="7">
    <location>
        <begin position="68"/>
        <end position="84"/>
    </location>
</feature>
<dbReference type="FunFam" id="1.10.10.60:FF:000220">
    <property type="entry name" value="DEK domain-containing chromatin associated protein"/>
    <property type="match status" value="1"/>
</dbReference>
<feature type="compositionally biased region" description="Acidic residues" evidence="7">
    <location>
        <begin position="738"/>
        <end position="752"/>
    </location>
</feature>
<keyword evidence="10" id="KW-1185">Reference proteome</keyword>
<keyword evidence="2" id="KW-0156">Chromatin regulator</keyword>
<comment type="caution">
    <text evidence="9">The sequence shown here is derived from an EMBL/GenBank/DDBJ whole genome shotgun (WGS) entry which is preliminary data.</text>
</comment>
<dbReference type="Proteomes" id="UP001222027">
    <property type="component" value="Unassembled WGS sequence"/>
</dbReference>